<dbReference type="InterPro" id="IPR052523">
    <property type="entry name" value="Trichothecene_AcTrans"/>
</dbReference>
<dbReference type="InterPro" id="IPR016181">
    <property type="entry name" value="Acyl_CoA_acyltransferase"/>
</dbReference>
<dbReference type="Pfam" id="PF00583">
    <property type="entry name" value="Acetyltransf_1"/>
    <property type="match status" value="1"/>
</dbReference>
<dbReference type="GO" id="GO:0016747">
    <property type="term" value="F:acyltransferase activity, transferring groups other than amino-acyl groups"/>
    <property type="evidence" value="ECO:0007669"/>
    <property type="project" value="InterPro"/>
</dbReference>
<organism evidence="2 3">
    <name type="scientific">Lithohypha guttulata</name>
    <dbReference type="NCBI Taxonomy" id="1690604"/>
    <lineage>
        <taxon>Eukaryota</taxon>
        <taxon>Fungi</taxon>
        <taxon>Dikarya</taxon>
        <taxon>Ascomycota</taxon>
        <taxon>Pezizomycotina</taxon>
        <taxon>Eurotiomycetes</taxon>
        <taxon>Chaetothyriomycetidae</taxon>
        <taxon>Chaetothyriales</taxon>
        <taxon>Trichomeriaceae</taxon>
        <taxon>Lithohypha</taxon>
    </lineage>
</organism>
<name>A0AAN7SVF6_9EURO</name>
<evidence type="ECO:0000313" key="3">
    <source>
        <dbReference type="Proteomes" id="UP001309876"/>
    </source>
</evidence>
<dbReference type="EMBL" id="JAVRRJ010000007">
    <property type="protein sequence ID" value="KAK5082650.1"/>
    <property type="molecule type" value="Genomic_DNA"/>
</dbReference>
<dbReference type="SUPFAM" id="SSF55729">
    <property type="entry name" value="Acyl-CoA N-acyltransferases (Nat)"/>
    <property type="match status" value="1"/>
</dbReference>
<feature type="domain" description="N-acetyltransferase" evidence="1">
    <location>
        <begin position="62"/>
        <end position="211"/>
    </location>
</feature>
<dbReference type="CDD" id="cd04301">
    <property type="entry name" value="NAT_SF"/>
    <property type="match status" value="1"/>
</dbReference>
<dbReference type="PANTHER" id="PTHR42791:SF17">
    <property type="entry name" value="ACETYLTRANSFERASE, GNAT FAMILY FAMILY (AFU_ORTHOLOGUE AFUA_8G05690)"/>
    <property type="match status" value="1"/>
</dbReference>
<dbReference type="PROSITE" id="PS51186">
    <property type="entry name" value="GNAT"/>
    <property type="match status" value="1"/>
</dbReference>
<evidence type="ECO:0000313" key="2">
    <source>
        <dbReference type="EMBL" id="KAK5082650.1"/>
    </source>
</evidence>
<reference evidence="2 3" key="1">
    <citation type="submission" date="2023-08" db="EMBL/GenBank/DDBJ databases">
        <title>Black Yeasts Isolated from many extreme environments.</title>
        <authorList>
            <person name="Coleine C."/>
            <person name="Stajich J.E."/>
            <person name="Selbmann L."/>
        </authorList>
    </citation>
    <scope>NUCLEOTIDE SEQUENCE [LARGE SCALE GENOMIC DNA]</scope>
    <source>
        <strain evidence="2 3">CCFEE 5910</strain>
    </source>
</reference>
<dbReference type="InterPro" id="IPR000182">
    <property type="entry name" value="GNAT_dom"/>
</dbReference>
<accession>A0AAN7SVF6</accession>
<dbReference type="PANTHER" id="PTHR42791">
    <property type="entry name" value="GNAT FAMILY ACETYLTRANSFERASE"/>
    <property type="match status" value="1"/>
</dbReference>
<keyword evidence="3" id="KW-1185">Reference proteome</keyword>
<gene>
    <name evidence="2" type="ORF">LTR05_006530</name>
</gene>
<dbReference type="Gene3D" id="3.40.630.30">
    <property type="match status" value="1"/>
</dbReference>
<protein>
    <recommendedName>
        <fullName evidence="1">N-acetyltransferase domain-containing protein</fullName>
    </recommendedName>
</protein>
<dbReference type="Proteomes" id="UP001309876">
    <property type="component" value="Unassembled WGS sequence"/>
</dbReference>
<comment type="caution">
    <text evidence="2">The sequence shown here is derived from an EMBL/GenBank/DDBJ whole genome shotgun (WGS) entry which is preliminary data.</text>
</comment>
<evidence type="ECO:0000259" key="1">
    <source>
        <dbReference type="PROSITE" id="PS51186"/>
    </source>
</evidence>
<proteinExistence type="predicted"/>
<dbReference type="AlphaFoldDB" id="A0AAN7SVF6"/>
<sequence length="222" mass="25671">MGFIVLPASIPDIRLVYDVYFAAFDGELVTQILFPWDIHNEDFRKGHAAHTLDYWQKDKLQYTYKCVDTETDKIVGMSLWDYHWKERSGEERKLPAVDWLQGEQKDRAQEFIRAFWQRKEELIGGKRHVYCHVVAVHPQYQRRGIGALLTQPGIDVAQQLEVPLYLEATDNATKLYSKLGFEKLNPGVVLSPHVAATDQSIEAPIMVKMPTGVHSFEQWLQN</sequence>